<evidence type="ECO:0000256" key="1">
    <source>
        <dbReference type="ARBA" id="ARBA00004651"/>
    </source>
</evidence>
<keyword evidence="10" id="KW-1185">Reference proteome</keyword>
<evidence type="ECO:0000256" key="7">
    <source>
        <dbReference type="ARBA" id="ARBA00023136"/>
    </source>
</evidence>
<feature type="transmembrane region" description="Helical" evidence="8">
    <location>
        <begin position="192"/>
        <end position="213"/>
    </location>
</feature>
<evidence type="ECO:0000256" key="4">
    <source>
        <dbReference type="ARBA" id="ARBA00022692"/>
    </source>
</evidence>
<keyword evidence="3" id="KW-0645">Protease</keyword>
<evidence type="ECO:0000256" key="5">
    <source>
        <dbReference type="ARBA" id="ARBA00022801"/>
    </source>
</evidence>
<dbReference type="Pfam" id="PF09721">
    <property type="entry name" value="Exosortase_EpsH"/>
    <property type="match status" value="1"/>
</dbReference>
<feature type="transmembrane region" description="Helical" evidence="8">
    <location>
        <begin position="98"/>
        <end position="118"/>
    </location>
</feature>
<keyword evidence="6 8" id="KW-1133">Transmembrane helix</keyword>
<feature type="transmembrane region" description="Helical" evidence="8">
    <location>
        <begin position="125"/>
        <end position="143"/>
    </location>
</feature>
<dbReference type="EMBL" id="JBHUFC010000001">
    <property type="protein sequence ID" value="MFD1786132.1"/>
    <property type="molecule type" value="Genomic_DNA"/>
</dbReference>
<keyword evidence="2" id="KW-1003">Cell membrane</keyword>
<organism evidence="9 10">
    <name type="scientific">Sphingomonas floccifaciens</name>
    <dbReference type="NCBI Taxonomy" id="1844115"/>
    <lineage>
        <taxon>Bacteria</taxon>
        <taxon>Pseudomonadati</taxon>
        <taxon>Pseudomonadota</taxon>
        <taxon>Alphaproteobacteria</taxon>
        <taxon>Sphingomonadales</taxon>
        <taxon>Sphingomonadaceae</taxon>
        <taxon>Sphingomonas</taxon>
    </lineage>
</organism>
<evidence type="ECO:0000256" key="2">
    <source>
        <dbReference type="ARBA" id="ARBA00022475"/>
    </source>
</evidence>
<keyword evidence="5" id="KW-0378">Hydrolase</keyword>
<accession>A0ABW4N7L6</accession>
<comment type="subcellular location">
    <subcellularLocation>
        <location evidence="1">Cell membrane</location>
        <topology evidence="1">Multi-pass membrane protein</topology>
    </subcellularLocation>
</comment>
<keyword evidence="4 8" id="KW-0812">Transmembrane</keyword>
<reference evidence="10" key="1">
    <citation type="journal article" date="2019" name="Int. J. Syst. Evol. Microbiol.">
        <title>The Global Catalogue of Microorganisms (GCM) 10K type strain sequencing project: providing services to taxonomists for standard genome sequencing and annotation.</title>
        <authorList>
            <consortium name="The Broad Institute Genomics Platform"/>
            <consortium name="The Broad Institute Genome Sequencing Center for Infectious Disease"/>
            <person name="Wu L."/>
            <person name="Ma J."/>
        </authorList>
    </citation>
    <scope>NUCLEOTIDE SEQUENCE [LARGE SCALE GENOMIC DNA]</scope>
    <source>
        <strain evidence="10">Q85</strain>
    </source>
</reference>
<feature type="transmembrane region" description="Helical" evidence="8">
    <location>
        <begin position="30"/>
        <end position="47"/>
    </location>
</feature>
<protein>
    <submittedName>
        <fullName evidence="9">Archaeosortase/exosortase family protein</fullName>
    </submittedName>
</protein>
<comment type="caution">
    <text evidence="9">The sequence shown here is derived from an EMBL/GenBank/DDBJ whole genome shotgun (WGS) entry which is preliminary data.</text>
</comment>
<evidence type="ECO:0000256" key="6">
    <source>
        <dbReference type="ARBA" id="ARBA00022989"/>
    </source>
</evidence>
<gene>
    <name evidence="9" type="ORF">ACFSC3_00965</name>
</gene>
<dbReference type="InterPro" id="IPR019127">
    <property type="entry name" value="Exosortase"/>
</dbReference>
<dbReference type="NCBIfam" id="TIGR04178">
    <property type="entry name" value="exo_archaeo"/>
    <property type="match status" value="1"/>
</dbReference>
<proteinExistence type="predicted"/>
<dbReference type="InterPro" id="IPR026392">
    <property type="entry name" value="Exo/Archaeosortase_dom"/>
</dbReference>
<feature type="transmembrane region" description="Helical" evidence="8">
    <location>
        <begin position="225"/>
        <end position="245"/>
    </location>
</feature>
<keyword evidence="7 8" id="KW-0472">Membrane</keyword>
<name>A0ABW4N7L6_9SPHN</name>
<evidence type="ECO:0000313" key="9">
    <source>
        <dbReference type="EMBL" id="MFD1786132.1"/>
    </source>
</evidence>
<evidence type="ECO:0000256" key="3">
    <source>
        <dbReference type="ARBA" id="ARBA00022670"/>
    </source>
</evidence>
<feature type="transmembrane region" description="Helical" evidence="8">
    <location>
        <begin position="59"/>
        <end position="92"/>
    </location>
</feature>
<feature type="transmembrane region" description="Helical" evidence="8">
    <location>
        <begin position="163"/>
        <end position="180"/>
    </location>
</feature>
<sequence>MIPLRVALTVAFVACWDAWRLLLVRIDDPTTALLLVPGVALIGWRLIAAEGAVRALPVAAGLVAYAIFCITGPALLQIGVASGVVVCLAIARLNVPKLPLAGLAALLLPILPTLDFLLAYPLRRLSAIITVALLRMNGIPVSLDGIALEWRGQQLLFDGPCSGVRMLWASLVLASLIAIARQMGALGYTRTLTLAVGVAVFGNALRAASLFYVENGFVTGFGGPVAHEAVGLLAFAMIAAAMLVTTRKAMA</sequence>
<dbReference type="Proteomes" id="UP001597283">
    <property type="component" value="Unassembled WGS sequence"/>
</dbReference>
<evidence type="ECO:0000313" key="10">
    <source>
        <dbReference type="Proteomes" id="UP001597283"/>
    </source>
</evidence>
<evidence type="ECO:0000256" key="8">
    <source>
        <dbReference type="SAM" id="Phobius"/>
    </source>
</evidence>